<keyword evidence="9" id="KW-1185">Reference proteome</keyword>
<comment type="subcellular location">
    <subcellularLocation>
        <location evidence="1">Cell membrane</location>
        <topology evidence="1">Single-pass membrane protein</topology>
    </subcellularLocation>
    <subcellularLocation>
        <location evidence="7">Cell membrane</location>
        <topology evidence="7">Single-pass type II membrane protein</topology>
    </subcellularLocation>
</comment>
<organism evidence="8 9">
    <name type="scientific">Ruegeria intermedia</name>
    <dbReference type="NCBI Taxonomy" id="996115"/>
    <lineage>
        <taxon>Bacteria</taxon>
        <taxon>Pseudomonadati</taxon>
        <taxon>Pseudomonadota</taxon>
        <taxon>Alphaproteobacteria</taxon>
        <taxon>Rhodobacterales</taxon>
        <taxon>Roseobacteraceae</taxon>
        <taxon>Ruegeria</taxon>
    </lineage>
</organism>
<sequence length="123" mass="13528">MALETRKIRRRRLSMTSLIDVIFLLLLFFMLTSTFSKYAEIELTTAAAGGSQAQRSIRFIKLERDRILIDGTEVAPDAVAARFDGRTDQLALISLGSGATAQQLIDLLTALEPVSRLSTQVIG</sequence>
<dbReference type="GO" id="GO:0005886">
    <property type="term" value="C:plasma membrane"/>
    <property type="evidence" value="ECO:0007669"/>
    <property type="project" value="UniProtKB-SubCell"/>
</dbReference>
<name>A0A1M5B515_9RHOB</name>
<dbReference type="PANTHER" id="PTHR30558">
    <property type="entry name" value="EXBD MEMBRANE COMPONENT OF PMF-DRIVEN MACROMOLECULE IMPORT SYSTEM"/>
    <property type="match status" value="1"/>
</dbReference>
<evidence type="ECO:0000256" key="5">
    <source>
        <dbReference type="ARBA" id="ARBA00022989"/>
    </source>
</evidence>
<keyword evidence="4 7" id="KW-0812">Transmembrane</keyword>
<protein>
    <submittedName>
        <fullName evidence="8">Outer membrane transport energization protein ExbD</fullName>
    </submittedName>
</protein>
<evidence type="ECO:0000256" key="3">
    <source>
        <dbReference type="ARBA" id="ARBA00022475"/>
    </source>
</evidence>
<reference evidence="8 9" key="1">
    <citation type="submission" date="2016-11" db="EMBL/GenBank/DDBJ databases">
        <authorList>
            <person name="Varghese N."/>
            <person name="Submissions S."/>
        </authorList>
    </citation>
    <scope>NUCLEOTIDE SEQUENCE [LARGE SCALE GENOMIC DNA]</scope>
    <source>
        <strain evidence="8 9">DSM 29341</strain>
    </source>
</reference>
<dbReference type="PANTHER" id="PTHR30558:SF3">
    <property type="entry name" value="BIOPOLYMER TRANSPORT PROTEIN EXBD-RELATED"/>
    <property type="match status" value="1"/>
</dbReference>
<keyword evidence="7" id="KW-0653">Protein transport</keyword>
<evidence type="ECO:0000256" key="1">
    <source>
        <dbReference type="ARBA" id="ARBA00004162"/>
    </source>
</evidence>
<proteinExistence type="inferred from homology"/>
<gene>
    <name evidence="8" type="ORF">SAMN05444279_13213</name>
</gene>
<evidence type="ECO:0000256" key="6">
    <source>
        <dbReference type="ARBA" id="ARBA00023136"/>
    </source>
</evidence>
<dbReference type="Proteomes" id="UP000325134">
    <property type="component" value="Unassembled WGS sequence"/>
</dbReference>
<evidence type="ECO:0000256" key="4">
    <source>
        <dbReference type="ARBA" id="ARBA00022692"/>
    </source>
</evidence>
<comment type="similarity">
    <text evidence="2 7">Belongs to the ExbD/TolR family.</text>
</comment>
<accession>A0A1M5B515</accession>
<dbReference type="AlphaFoldDB" id="A0A1M5B515"/>
<evidence type="ECO:0000256" key="2">
    <source>
        <dbReference type="ARBA" id="ARBA00005811"/>
    </source>
</evidence>
<dbReference type="Pfam" id="PF02472">
    <property type="entry name" value="ExbD"/>
    <property type="match status" value="1"/>
</dbReference>
<evidence type="ECO:0000313" key="8">
    <source>
        <dbReference type="EMBL" id="SHF37292.1"/>
    </source>
</evidence>
<dbReference type="InterPro" id="IPR003400">
    <property type="entry name" value="ExbD"/>
</dbReference>
<keyword evidence="3" id="KW-1003">Cell membrane</keyword>
<evidence type="ECO:0000313" key="9">
    <source>
        <dbReference type="Proteomes" id="UP000325134"/>
    </source>
</evidence>
<keyword evidence="5" id="KW-1133">Transmembrane helix</keyword>
<keyword evidence="7" id="KW-0813">Transport</keyword>
<dbReference type="GO" id="GO:0022857">
    <property type="term" value="F:transmembrane transporter activity"/>
    <property type="evidence" value="ECO:0007669"/>
    <property type="project" value="InterPro"/>
</dbReference>
<keyword evidence="6" id="KW-0472">Membrane</keyword>
<dbReference type="GO" id="GO:0015031">
    <property type="term" value="P:protein transport"/>
    <property type="evidence" value="ECO:0007669"/>
    <property type="project" value="UniProtKB-KW"/>
</dbReference>
<evidence type="ECO:0000256" key="7">
    <source>
        <dbReference type="RuleBase" id="RU003879"/>
    </source>
</evidence>
<dbReference type="EMBL" id="FQVK01000032">
    <property type="protein sequence ID" value="SHF37292.1"/>
    <property type="molecule type" value="Genomic_DNA"/>
</dbReference>